<keyword evidence="5 9" id="KW-0479">Metal-binding</keyword>
<dbReference type="GO" id="GO:0004222">
    <property type="term" value="F:metalloendopeptidase activity"/>
    <property type="evidence" value="ECO:0007669"/>
    <property type="project" value="InterPro"/>
</dbReference>
<evidence type="ECO:0000256" key="6">
    <source>
        <dbReference type="ARBA" id="ARBA00022759"/>
    </source>
</evidence>
<evidence type="ECO:0000256" key="3">
    <source>
        <dbReference type="ARBA" id="ARBA00022552"/>
    </source>
</evidence>
<dbReference type="PROSITE" id="PS01306">
    <property type="entry name" value="UPF0054"/>
    <property type="match status" value="1"/>
</dbReference>
<keyword evidence="3 9" id="KW-0698">rRNA processing</keyword>
<dbReference type="PANTHER" id="PTHR46986">
    <property type="entry name" value="ENDORIBONUCLEASE YBEY, CHLOROPLASTIC"/>
    <property type="match status" value="1"/>
</dbReference>
<feature type="binding site" evidence="9">
    <location>
        <position position="142"/>
    </location>
    <ligand>
        <name>Zn(2+)</name>
        <dbReference type="ChEBI" id="CHEBI:29105"/>
        <note>catalytic</note>
    </ligand>
</feature>
<dbReference type="RefSeq" id="WP_163941527.1">
    <property type="nucleotide sequence ID" value="NZ_JAAIKC010000001.1"/>
</dbReference>
<dbReference type="SUPFAM" id="SSF55486">
    <property type="entry name" value="Metalloproteases ('zincins'), catalytic domain"/>
    <property type="match status" value="1"/>
</dbReference>
<dbReference type="InterPro" id="IPR020549">
    <property type="entry name" value="YbeY_CS"/>
</dbReference>
<dbReference type="GO" id="GO:0005737">
    <property type="term" value="C:cytoplasm"/>
    <property type="evidence" value="ECO:0007669"/>
    <property type="project" value="UniProtKB-SubCell"/>
</dbReference>
<comment type="cofactor">
    <cofactor evidence="9">
        <name>Zn(2+)</name>
        <dbReference type="ChEBI" id="CHEBI:29105"/>
    </cofactor>
    <text evidence="9">Binds 1 zinc ion.</text>
</comment>
<evidence type="ECO:0000256" key="8">
    <source>
        <dbReference type="ARBA" id="ARBA00022833"/>
    </source>
</evidence>
<evidence type="ECO:0000256" key="5">
    <source>
        <dbReference type="ARBA" id="ARBA00022723"/>
    </source>
</evidence>
<comment type="function">
    <text evidence="9">Single strand-specific metallo-endoribonuclease involved in late-stage 70S ribosome quality control and in maturation of the 3' terminus of the 16S rRNA.</text>
</comment>
<evidence type="ECO:0000313" key="10">
    <source>
        <dbReference type="EMBL" id="NEW05209.1"/>
    </source>
</evidence>
<reference evidence="10" key="1">
    <citation type="submission" date="2020-02" db="EMBL/GenBank/DDBJ databases">
        <authorList>
            <person name="Shen X.-R."/>
            <person name="Zhang Y.-X."/>
        </authorList>
    </citation>
    <scope>NUCLEOTIDE SEQUENCE</scope>
    <source>
        <strain evidence="10">SYP-B3998</strain>
    </source>
</reference>
<evidence type="ECO:0000256" key="1">
    <source>
        <dbReference type="ARBA" id="ARBA00010875"/>
    </source>
</evidence>
<feature type="binding site" evidence="9">
    <location>
        <position position="146"/>
    </location>
    <ligand>
        <name>Zn(2+)</name>
        <dbReference type="ChEBI" id="CHEBI:29105"/>
        <note>catalytic</note>
    </ligand>
</feature>
<comment type="caution">
    <text evidence="10">The sequence shown here is derived from an EMBL/GenBank/DDBJ whole genome shotgun (WGS) entry which is preliminary data.</text>
</comment>
<dbReference type="EMBL" id="JAAIKC010000001">
    <property type="protein sequence ID" value="NEW05209.1"/>
    <property type="molecule type" value="Genomic_DNA"/>
</dbReference>
<keyword evidence="7 9" id="KW-0378">Hydrolase</keyword>
<protein>
    <recommendedName>
        <fullName evidence="9">Endoribonuclease YbeY</fullName>
        <ecNumber evidence="9">3.1.-.-</ecNumber>
    </recommendedName>
</protein>
<dbReference type="GO" id="GO:0006364">
    <property type="term" value="P:rRNA processing"/>
    <property type="evidence" value="ECO:0007669"/>
    <property type="project" value="UniProtKB-UniRule"/>
</dbReference>
<keyword evidence="8 9" id="KW-0862">Zinc</keyword>
<dbReference type="HAMAP" id="MF_00009">
    <property type="entry name" value="Endoribonucl_YbeY"/>
    <property type="match status" value="1"/>
</dbReference>
<dbReference type="GO" id="GO:0008270">
    <property type="term" value="F:zinc ion binding"/>
    <property type="evidence" value="ECO:0007669"/>
    <property type="project" value="UniProtKB-UniRule"/>
</dbReference>
<dbReference type="PANTHER" id="PTHR46986:SF1">
    <property type="entry name" value="ENDORIBONUCLEASE YBEY, CHLOROPLASTIC"/>
    <property type="match status" value="1"/>
</dbReference>
<dbReference type="InterPro" id="IPR002036">
    <property type="entry name" value="YbeY"/>
</dbReference>
<name>A0A6G3ZUE2_9BACL</name>
<dbReference type="AlphaFoldDB" id="A0A6G3ZUE2"/>
<dbReference type="GO" id="GO:0004521">
    <property type="term" value="F:RNA endonuclease activity"/>
    <property type="evidence" value="ECO:0007669"/>
    <property type="project" value="UniProtKB-UniRule"/>
</dbReference>
<evidence type="ECO:0000256" key="4">
    <source>
        <dbReference type="ARBA" id="ARBA00022722"/>
    </source>
</evidence>
<evidence type="ECO:0000256" key="9">
    <source>
        <dbReference type="HAMAP-Rule" id="MF_00009"/>
    </source>
</evidence>
<accession>A0A6G3ZUE2</accession>
<keyword evidence="4 9" id="KW-0540">Nuclease</keyword>
<gene>
    <name evidence="9 10" type="primary">ybeY</name>
    <name evidence="10" type="ORF">GK047_04135</name>
</gene>
<organism evidence="10">
    <name type="scientific">Paenibacillus sp. SYP-B3998</name>
    <dbReference type="NCBI Taxonomy" id="2678564"/>
    <lineage>
        <taxon>Bacteria</taxon>
        <taxon>Bacillati</taxon>
        <taxon>Bacillota</taxon>
        <taxon>Bacilli</taxon>
        <taxon>Bacillales</taxon>
        <taxon>Paenibacillaceae</taxon>
        <taxon>Paenibacillus</taxon>
    </lineage>
</organism>
<dbReference type="Pfam" id="PF02130">
    <property type="entry name" value="YbeY"/>
    <property type="match status" value="1"/>
</dbReference>
<dbReference type="InterPro" id="IPR023091">
    <property type="entry name" value="MetalPrtase_cat_dom_sf_prd"/>
</dbReference>
<dbReference type="NCBIfam" id="TIGR00043">
    <property type="entry name" value="rRNA maturation RNase YbeY"/>
    <property type="match status" value="1"/>
</dbReference>
<comment type="similarity">
    <text evidence="1 9">Belongs to the endoribonuclease YbeY family.</text>
</comment>
<proteinExistence type="inferred from homology"/>
<comment type="subcellular location">
    <subcellularLocation>
        <location evidence="9">Cytoplasm</location>
    </subcellularLocation>
</comment>
<evidence type="ECO:0000256" key="2">
    <source>
        <dbReference type="ARBA" id="ARBA00022517"/>
    </source>
</evidence>
<keyword evidence="6 9" id="KW-0255">Endonuclease</keyword>
<feature type="binding site" evidence="9">
    <location>
        <position position="152"/>
    </location>
    <ligand>
        <name>Zn(2+)</name>
        <dbReference type="ChEBI" id="CHEBI:29105"/>
        <note>catalytic</note>
    </ligand>
</feature>
<keyword evidence="2 9" id="KW-0690">Ribosome biogenesis</keyword>
<dbReference type="Gene3D" id="3.40.390.30">
    <property type="entry name" value="Metalloproteases ('zincins'), catalytic domain"/>
    <property type="match status" value="1"/>
</dbReference>
<evidence type="ECO:0000256" key="7">
    <source>
        <dbReference type="ARBA" id="ARBA00022801"/>
    </source>
</evidence>
<keyword evidence="9" id="KW-0963">Cytoplasm</keyword>
<dbReference type="EC" id="3.1.-.-" evidence="9"/>
<sequence>MASVDLTLEWSSEQEVREITTEFATKLEELLRLAGELEGVTAGEVALTFVDDEAIHELNKQYRGMDKPTDVLSFAMSEFGEDEIQINYEDEEEADIEEGEGSVSESFIEPLGDIIISVPRAIAQAEDYGHSVERELGFLFVHGFLHLIGYDHQSEEEEKIMFTKQEDILQKAGLIR</sequence>